<evidence type="ECO:0000313" key="6">
    <source>
        <dbReference type="Proteomes" id="UP001412239"/>
    </source>
</evidence>
<organism evidence="5 6">
    <name type="scientific">Tuber aestivum</name>
    <name type="common">summer truffle</name>
    <dbReference type="NCBI Taxonomy" id="59557"/>
    <lineage>
        <taxon>Eukaryota</taxon>
        <taxon>Fungi</taxon>
        <taxon>Dikarya</taxon>
        <taxon>Ascomycota</taxon>
        <taxon>Pezizomycotina</taxon>
        <taxon>Pezizomycetes</taxon>
        <taxon>Pezizales</taxon>
        <taxon>Tuberaceae</taxon>
        <taxon>Tuber</taxon>
    </lineage>
</organism>
<feature type="compositionally biased region" description="Basic residues" evidence="4">
    <location>
        <begin position="25"/>
        <end position="42"/>
    </location>
</feature>
<dbReference type="AlphaFoldDB" id="A0A292PUM6"/>
<accession>A0A292PUM6</accession>
<dbReference type="GO" id="GO:0030691">
    <property type="term" value="C:Noc2p-Noc3p complex"/>
    <property type="evidence" value="ECO:0007669"/>
    <property type="project" value="TreeGrafter"/>
</dbReference>
<keyword evidence="6" id="KW-1185">Reference proteome</keyword>
<dbReference type="GO" id="GO:0042273">
    <property type="term" value="P:ribosomal large subunit biogenesis"/>
    <property type="evidence" value="ECO:0007669"/>
    <property type="project" value="TreeGrafter"/>
</dbReference>
<evidence type="ECO:0008006" key="7">
    <source>
        <dbReference type="Google" id="ProtNLM"/>
    </source>
</evidence>
<feature type="compositionally biased region" description="Acidic residues" evidence="4">
    <location>
        <begin position="737"/>
        <end position="762"/>
    </location>
</feature>
<dbReference type="Proteomes" id="UP001412239">
    <property type="component" value="Unassembled WGS sequence"/>
</dbReference>
<dbReference type="GO" id="GO:0030690">
    <property type="term" value="C:Noc1p-Noc2p complex"/>
    <property type="evidence" value="ECO:0007669"/>
    <property type="project" value="TreeGrafter"/>
</dbReference>
<feature type="region of interest" description="Disordered" evidence="4">
    <location>
        <begin position="1"/>
        <end position="68"/>
    </location>
</feature>
<feature type="compositionally biased region" description="Acidic residues" evidence="4">
    <location>
        <begin position="113"/>
        <end position="125"/>
    </location>
</feature>
<dbReference type="Pfam" id="PF03715">
    <property type="entry name" value="Noc2"/>
    <property type="match status" value="1"/>
</dbReference>
<feature type="region of interest" description="Disordered" evidence="4">
    <location>
        <begin position="709"/>
        <end position="762"/>
    </location>
</feature>
<feature type="compositionally biased region" description="Basic and acidic residues" evidence="4">
    <location>
        <begin position="9"/>
        <end position="24"/>
    </location>
</feature>
<sequence length="762" mass="86686">MGRMKKSTRKFEAKHLTRTLEERKTHAKVKQRHQLAEKRKKKRVDENADEDAEEREINKAKRRDGDVELFEDMSVEQFFQGGFEIPETERERKRKKKELKRKREETEKKDDGGGEEEEGEEGGDELETHKADLAALLEKDPEFFRYLQENDSQLLDFTAAEQDDLSGIDIMSEGESEDEAPEKKKKKKKNPKKGEDKELAQSDSAGSSIEVTLKDVETWKKALVEERSLRSLKKVVLAFRAAAHVNDVGDDSNGYKYSITDANVYHELLVLTLKHVPDVLNHHLPVKESASGKIRIASDTKKYRSMSPLLKSHSASLLHLLPTLTDASTQKLLLNSTIPLVPYFLSFRKFLKAYIKAVVDIWAANSSDESARITAFLVVRRAAVVGDDGLKEMCFKALYTGFIRASRQTSGYTMQGINLMKNSAREVLGLNGMDKVGYSVGFGYIRQLAVHLRNSIINNSKDSYKTVYNWQYVHSLDFWSRVLSTHCDGLKEVEAGKDSPLRPLIYPLIQVTLGAIKLIPTAQYFPLRFYLLRSLLRLSRATGVYIPLASLLLEVLASTIFRKKPKPSTLRPLDFSTTIRAPKSYLLTKAYQDGVGEQVVELLSEFFVLHAKSIAFPELAIPAIVHVKRWIKKSPVVNLNNALNMFVGKLETNSKWVQERRSKVEFAPNKIDMVDKFLDDITWEKTPFGAYVLSQRKVREEKRKMIEESLRQEKAKRRGGGVDDESGDEKGHPSAEEQSEDEDMEDVEDEDEDEDDSDGDDA</sequence>
<evidence type="ECO:0000256" key="2">
    <source>
        <dbReference type="ARBA" id="ARBA00005907"/>
    </source>
</evidence>
<dbReference type="GO" id="GO:0005654">
    <property type="term" value="C:nucleoplasm"/>
    <property type="evidence" value="ECO:0007669"/>
    <property type="project" value="TreeGrafter"/>
</dbReference>
<dbReference type="PANTHER" id="PTHR12687:SF4">
    <property type="entry name" value="NUCLEOLAR COMPLEX PROTEIN 2 HOMOLOG"/>
    <property type="match status" value="1"/>
</dbReference>
<dbReference type="PANTHER" id="PTHR12687">
    <property type="entry name" value="NUCLEOLAR COMPLEX 2 AND RAD4-RELATED"/>
    <property type="match status" value="1"/>
</dbReference>
<feature type="region of interest" description="Disordered" evidence="4">
    <location>
        <begin position="172"/>
        <end position="207"/>
    </location>
</feature>
<proteinExistence type="inferred from homology"/>
<comment type="similarity">
    <text evidence="2">Belongs to the NOC2 family.</text>
</comment>
<feature type="region of interest" description="Disordered" evidence="4">
    <location>
        <begin position="80"/>
        <end position="134"/>
    </location>
</feature>
<evidence type="ECO:0000256" key="4">
    <source>
        <dbReference type="SAM" id="MobiDB-lite"/>
    </source>
</evidence>
<feature type="compositionally biased region" description="Basic and acidic residues" evidence="4">
    <location>
        <begin position="101"/>
        <end position="112"/>
    </location>
</feature>
<feature type="compositionally biased region" description="Basic and acidic residues" evidence="4">
    <location>
        <begin position="55"/>
        <end position="66"/>
    </location>
</feature>
<reference evidence="5" key="1">
    <citation type="submission" date="2015-10" db="EMBL/GenBank/DDBJ databases">
        <authorList>
            <person name="Regsiter A."/>
            <person name="william w."/>
        </authorList>
    </citation>
    <scope>NUCLEOTIDE SEQUENCE</scope>
    <source>
        <strain evidence="5">Montdore</strain>
    </source>
</reference>
<evidence type="ECO:0000256" key="3">
    <source>
        <dbReference type="ARBA" id="ARBA00023242"/>
    </source>
</evidence>
<dbReference type="GO" id="GO:0005730">
    <property type="term" value="C:nucleolus"/>
    <property type="evidence" value="ECO:0007669"/>
    <property type="project" value="TreeGrafter"/>
</dbReference>
<dbReference type="EMBL" id="LN891054">
    <property type="protein sequence ID" value="CUS10170.1"/>
    <property type="molecule type" value="Genomic_DNA"/>
</dbReference>
<gene>
    <name evidence="5" type="ORF">GSTUAT00005717001</name>
</gene>
<keyword evidence="3" id="KW-0539">Nucleus</keyword>
<comment type="subcellular location">
    <subcellularLocation>
        <location evidence="1">Nucleus</location>
    </subcellularLocation>
</comment>
<dbReference type="InterPro" id="IPR005343">
    <property type="entry name" value="Noc2"/>
</dbReference>
<evidence type="ECO:0000313" key="5">
    <source>
        <dbReference type="EMBL" id="CUS10170.1"/>
    </source>
</evidence>
<name>A0A292PUM6_9PEZI</name>
<protein>
    <recommendedName>
        <fullName evidence="7">Nucleolar complex protein 2</fullName>
    </recommendedName>
</protein>
<evidence type="ECO:0000256" key="1">
    <source>
        <dbReference type="ARBA" id="ARBA00004123"/>
    </source>
</evidence>